<organism evidence="2 3">
    <name type="scientific">Plantactinospora endophytica</name>
    <dbReference type="NCBI Taxonomy" id="673535"/>
    <lineage>
        <taxon>Bacteria</taxon>
        <taxon>Bacillati</taxon>
        <taxon>Actinomycetota</taxon>
        <taxon>Actinomycetes</taxon>
        <taxon>Micromonosporales</taxon>
        <taxon>Micromonosporaceae</taxon>
        <taxon>Plantactinospora</taxon>
    </lineage>
</organism>
<dbReference type="EMBL" id="BONW01000005">
    <property type="protein sequence ID" value="GIG86621.1"/>
    <property type="molecule type" value="Genomic_DNA"/>
</dbReference>
<dbReference type="Proteomes" id="UP000646749">
    <property type="component" value="Unassembled WGS sequence"/>
</dbReference>
<protein>
    <recommendedName>
        <fullName evidence="4">ESX-1 secretion-associated protein</fullName>
    </recommendedName>
</protein>
<keyword evidence="3" id="KW-1185">Reference proteome</keyword>
<dbReference type="RefSeq" id="WP_203865244.1">
    <property type="nucleotide sequence ID" value="NZ_BONW01000005.1"/>
</dbReference>
<comment type="caution">
    <text evidence="2">The sequence shown here is derived from an EMBL/GenBank/DDBJ whole genome shotgun (WGS) entry which is preliminary data.</text>
</comment>
<reference evidence="2 3" key="1">
    <citation type="submission" date="2021-01" db="EMBL/GenBank/DDBJ databases">
        <title>Whole genome shotgun sequence of Plantactinospora endophytica NBRC 110450.</title>
        <authorList>
            <person name="Komaki H."/>
            <person name="Tamura T."/>
        </authorList>
    </citation>
    <scope>NUCLEOTIDE SEQUENCE [LARGE SCALE GENOMIC DNA]</scope>
    <source>
        <strain evidence="2 3">NBRC 110450</strain>
    </source>
</reference>
<proteinExistence type="predicted"/>
<evidence type="ECO:0008006" key="4">
    <source>
        <dbReference type="Google" id="ProtNLM"/>
    </source>
</evidence>
<feature type="region of interest" description="Disordered" evidence="1">
    <location>
        <begin position="82"/>
        <end position="122"/>
    </location>
</feature>
<accession>A0ABQ4DVZ6</accession>
<evidence type="ECO:0000313" key="2">
    <source>
        <dbReference type="EMBL" id="GIG86621.1"/>
    </source>
</evidence>
<evidence type="ECO:0000256" key="1">
    <source>
        <dbReference type="SAM" id="MobiDB-lite"/>
    </source>
</evidence>
<feature type="compositionally biased region" description="Low complexity" evidence="1">
    <location>
        <begin position="109"/>
        <end position="122"/>
    </location>
</feature>
<evidence type="ECO:0000313" key="3">
    <source>
        <dbReference type="Proteomes" id="UP000646749"/>
    </source>
</evidence>
<sequence length="122" mass="12801">MTQPVRVSISGLRTLGDEIAGHGTELRRNLAAVQSRLVPPAGPGVDGWVTLDATARASTGWKSYLDTLAGRIEASGKLLTGAADGYQEAEQRSTRRLGRVRRMPPRAPAAPTAQAPRSGSVG</sequence>
<gene>
    <name evidence="2" type="ORF">Pen02_15570</name>
</gene>
<name>A0ABQ4DVZ6_9ACTN</name>
<feature type="compositionally biased region" description="Basic residues" evidence="1">
    <location>
        <begin position="94"/>
        <end position="104"/>
    </location>
</feature>